<dbReference type="EMBL" id="JAUJYO010000014">
    <property type="protein sequence ID" value="KAK1297917.1"/>
    <property type="molecule type" value="Genomic_DNA"/>
</dbReference>
<comment type="caution">
    <text evidence="3">The sequence shown here is derived from an EMBL/GenBank/DDBJ whole genome shotgun (WGS) entry which is preliminary data.</text>
</comment>
<dbReference type="InterPro" id="IPR004883">
    <property type="entry name" value="LOB"/>
</dbReference>
<feature type="domain" description="LOB" evidence="2">
    <location>
        <begin position="15"/>
        <end position="117"/>
    </location>
</feature>
<evidence type="ECO:0000313" key="4">
    <source>
        <dbReference type="Proteomes" id="UP001180020"/>
    </source>
</evidence>
<dbReference type="PANTHER" id="PTHR31301:SF21">
    <property type="entry name" value="LOB DOMAIN-CONTAINING PROTEIN 27-RELATED"/>
    <property type="match status" value="1"/>
</dbReference>
<name>A0AAV9DAG5_ACOCL</name>
<gene>
    <name evidence="3" type="primary">LBD7</name>
    <name evidence="3" type="ORF">QJS10_CPB14g01416</name>
</gene>
<dbReference type="Pfam" id="PF03195">
    <property type="entry name" value="LOB"/>
    <property type="match status" value="1"/>
</dbReference>
<dbReference type="AlphaFoldDB" id="A0AAV9DAG5"/>
<dbReference type="Proteomes" id="UP001180020">
    <property type="component" value="Unassembled WGS sequence"/>
</dbReference>
<dbReference type="PANTHER" id="PTHR31301">
    <property type="entry name" value="LOB DOMAIN-CONTAINING PROTEIN 4-RELATED"/>
    <property type="match status" value="1"/>
</dbReference>
<evidence type="ECO:0000313" key="3">
    <source>
        <dbReference type="EMBL" id="KAK1297917.1"/>
    </source>
</evidence>
<evidence type="ECO:0000259" key="2">
    <source>
        <dbReference type="PROSITE" id="PS50891"/>
    </source>
</evidence>
<proteinExistence type="inferred from homology"/>
<dbReference type="PROSITE" id="PS50891">
    <property type="entry name" value="LOB"/>
    <property type="match status" value="1"/>
</dbReference>
<comment type="similarity">
    <text evidence="1">Belongs to the LOB domain-containing protein family.</text>
</comment>
<protein>
    <submittedName>
        <fullName evidence="3">LOB domain-containing protein 7</fullName>
    </submittedName>
</protein>
<accession>A0AAV9DAG5</accession>
<sequence length="141" mass="16185">MNIQTNNNSKNAASSACAACKHQRKRCRPDCALARYFPASNPQQFKDVHRLFRVSNVTKILDSVPSARERDRAMQSIIFEAGARRRDPVHGVVGILRGLFDRVEATQMELESLRRQIAFQKCFRIQRAQMQQTQMGMFTNI</sequence>
<evidence type="ECO:0000256" key="1">
    <source>
        <dbReference type="ARBA" id="ARBA00005474"/>
    </source>
</evidence>
<organism evidence="3 4">
    <name type="scientific">Acorus calamus</name>
    <name type="common">Sweet flag</name>
    <dbReference type="NCBI Taxonomy" id="4465"/>
    <lineage>
        <taxon>Eukaryota</taxon>
        <taxon>Viridiplantae</taxon>
        <taxon>Streptophyta</taxon>
        <taxon>Embryophyta</taxon>
        <taxon>Tracheophyta</taxon>
        <taxon>Spermatophyta</taxon>
        <taxon>Magnoliopsida</taxon>
        <taxon>Liliopsida</taxon>
        <taxon>Acoraceae</taxon>
        <taxon>Acorus</taxon>
    </lineage>
</organism>
<reference evidence="3" key="2">
    <citation type="submission" date="2023-06" db="EMBL/GenBank/DDBJ databases">
        <authorList>
            <person name="Ma L."/>
            <person name="Liu K.-W."/>
            <person name="Li Z."/>
            <person name="Hsiao Y.-Y."/>
            <person name="Qi Y."/>
            <person name="Fu T."/>
            <person name="Tang G."/>
            <person name="Zhang D."/>
            <person name="Sun W.-H."/>
            <person name="Liu D.-K."/>
            <person name="Li Y."/>
            <person name="Chen G.-Z."/>
            <person name="Liu X.-D."/>
            <person name="Liao X.-Y."/>
            <person name="Jiang Y.-T."/>
            <person name="Yu X."/>
            <person name="Hao Y."/>
            <person name="Huang J."/>
            <person name="Zhao X.-W."/>
            <person name="Ke S."/>
            <person name="Chen Y.-Y."/>
            <person name="Wu W.-L."/>
            <person name="Hsu J.-L."/>
            <person name="Lin Y.-F."/>
            <person name="Huang M.-D."/>
            <person name="Li C.-Y."/>
            <person name="Huang L."/>
            <person name="Wang Z.-W."/>
            <person name="Zhao X."/>
            <person name="Zhong W.-Y."/>
            <person name="Peng D.-H."/>
            <person name="Ahmad S."/>
            <person name="Lan S."/>
            <person name="Zhang J.-S."/>
            <person name="Tsai W.-C."/>
            <person name="Van De Peer Y."/>
            <person name="Liu Z.-J."/>
        </authorList>
    </citation>
    <scope>NUCLEOTIDE SEQUENCE</scope>
    <source>
        <strain evidence="3">CP</strain>
        <tissue evidence="3">Leaves</tissue>
    </source>
</reference>
<keyword evidence="4" id="KW-1185">Reference proteome</keyword>
<reference evidence="3" key="1">
    <citation type="journal article" date="2023" name="Nat. Commun.">
        <title>Diploid and tetraploid genomes of Acorus and the evolution of monocots.</title>
        <authorList>
            <person name="Ma L."/>
            <person name="Liu K.W."/>
            <person name="Li Z."/>
            <person name="Hsiao Y.Y."/>
            <person name="Qi Y."/>
            <person name="Fu T."/>
            <person name="Tang G.D."/>
            <person name="Zhang D."/>
            <person name="Sun W.H."/>
            <person name="Liu D.K."/>
            <person name="Li Y."/>
            <person name="Chen G.Z."/>
            <person name="Liu X.D."/>
            <person name="Liao X.Y."/>
            <person name="Jiang Y.T."/>
            <person name="Yu X."/>
            <person name="Hao Y."/>
            <person name="Huang J."/>
            <person name="Zhao X.W."/>
            <person name="Ke S."/>
            <person name="Chen Y.Y."/>
            <person name="Wu W.L."/>
            <person name="Hsu J.L."/>
            <person name="Lin Y.F."/>
            <person name="Huang M.D."/>
            <person name="Li C.Y."/>
            <person name="Huang L."/>
            <person name="Wang Z.W."/>
            <person name="Zhao X."/>
            <person name="Zhong W.Y."/>
            <person name="Peng D.H."/>
            <person name="Ahmad S."/>
            <person name="Lan S."/>
            <person name="Zhang J.S."/>
            <person name="Tsai W.C."/>
            <person name="Van de Peer Y."/>
            <person name="Liu Z.J."/>
        </authorList>
    </citation>
    <scope>NUCLEOTIDE SEQUENCE</scope>
    <source>
        <strain evidence="3">CP</strain>
    </source>
</reference>